<evidence type="ECO:0000313" key="1">
    <source>
        <dbReference type="EMBL" id="KAJ1948474.1"/>
    </source>
</evidence>
<proteinExistence type="predicted"/>
<evidence type="ECO:0000313" key="2">
    <source>
        <dbReference type="Proteomes" id="UP001150603"/>
    </source>
</evidence>
<organism evidence="1 2">
    <name type="scientific">Linderina macrospora</name>
    <dbReference type="NCBI Taxonomy" id="4868"/>
    <lineage>
        <taxon>Eukaryota</taxon>
        <taxon>Fungi</taxon>
        <taxon>Fungi incertae sedis</taxon>
        <taxon>Zoopagomycota</taxon>
        <taxon>Kickxellomycotina</taxon>
        <taxon>Kickxellomycetes</taxon>
        <taxon>Kickxellales</taxon>
        <taxon>Kickxellaceae</taxon>
        <taxon>Linderina</taxon>
    </lineage>
</organism>
<keyword evidence="2" id="KW-1185">Reference proteome</keyword>
<comment type="caution">
    <text evidence="1">The sequence shown here is derived from an EMBL/GenBank/DDBJ whole genome shotgun (WGS) entry which is preliminary data.</text>
</comment>
<accession>A0ACC1JDF3</accession>
<name>A0ACC1JDF3_9FUNG</name>
<reference evidence="1" key="1">
    <citation type="submission" date="2022-07" db="EMBL/GenBank/DDBJ databases">
        <title>Phylogenomic reconstructions and comparative analyses of Kickxellomycotina fungi.</title>
        <authorList>
            <person name="Reynolds N.K."/>
            <person name="Stajich J.E."/>
            <person name="Barry K."/>
            <person name="Grigoriev I.V."/>
            <person name="Crous P."/>
            <person name="Smith M.E."/>
        </authorList>
    </citation>
    <scope>NUCLEOTIDE SEQUENCE</scope>
    <source>
        <strain evidence="1">NRRL 5244</strain>
    </source>
</reference>
<dbReference type="EMBL" id="JANBPW010000724">
    <property type="protein sequence ID" value="KAJ1948474.1"/>
    <property type="molecule type" value="Genomic_DNA"/>
</dbReference>
<gene>
    <name evidence="1" type="ORF">FBU59_001577</name>
</gene>
<protein>
    <submittedName>
        <fullName evidence="1">Uncharacterized protein</fullName>
    </submittedName>
</protein>
<sequence>MSDIVRNTGSNDGSVVNATDSAPIEDTVILDYIRNLIEYRNSLHSFQKRHFLDVYSAIITGELTRYSLGDYMSFNATDTEMRVKERSSGLSEVREILYGVLPKLDDAIKAYVRVLRRDMRMKAMEENGAYFQMVLNAANAIPFDTMAFGLDPAPYLDKFVPWIVTDRDLPHYLALIPSLVGAFALEATKEEVEEYQYDIARNDSQKTRIARYRCIALVNAVANSSLQKQIVDKLKAKHVTDLRTFDFGTLA</sequence>
<dbReference type="Proteomes" id="UP001150603">
    <property type="component" value="Unassembled WGS sequence"/>
</dbReference>